<dbReference type="Proteomes" id="UP001478817">
    <property type="component" value="Unassembled WGS sequence"/>
</dbReference>
<dbReference type="InterPro" id="IPR019811">
    <property type="entry name" value="HDH_CS"/>
</dbReference>
<keyword evidence="15" id="KW-1185">Reference proteome</keyword>
<name>A0ABV1IHR2_9ACTN</name>
<dbReference type="InterPro" id="IPR005106">
    <property type="entry name" value="Asp/hSer_DH_NAD-bd"/>
</dbReference>
<keyword evidence="8 10" id="KW-0560">Oxidoreductase</keyword>
<keyword evidence="7 10" id="KW-0791">Threonine biosynthesis</keyword>
<sequence>MKDWTNMKIALLGYGTVGRGVDKIIGERVDDVEVSRILELPDRLSDPRMTSEYEDIVSDPEIGIVVECMGGIEPAHAFIMRALEAGKHVVTSNKAVVAAHFAEFAACALEHGVSLFIEASVGGGIPWIAGIEKARRVDEVTSFSGIMNGTTNYIVYAMLKDGADFGEVLAEAQSLGYAERDPSADIDGIDVKNKTIITASVAFDVACEKDIPVSGIRNLTKADLDLFGERGLTVKLLGRGVQQDSRYAVAVEPVAVPLDSLEANVPGNFNLVTLDATTVGELKFYGQGAGSLPTGNAIVQDVLDCVRGTRAPEYDFSRGLAYDPELLRASYVIRAAHAPAGSEPYVEGAWLVRDVTAADARALLDEALKTDPAAFMASLA</sequence>
<dbReference type="InterPro" id="IPR001342">
    <property type="entry name" value="HDH_cat"/>
</dbReference>
<dbReference type="Gene3D" id="3.30.360.10">
    <property type="entry name" value="Dihydrodipicolinate Reductase, domain 2"/>
    <property type="match status" value="1"/>
</dbReference>
<evidence type="ECO:0000256" key="10">
    <source>
        <dbReference type="RuleBase" id="RU000579"/>
    </source>
</evidence>
<keyword evidence="9 10" id="KW-0486">Methionine biosynthesis</keyword>
<evidence type="ECO:0000256" key="3">
    <source>
        <dbReference type="ARBA" id="ARBA00006753"/>
    </source>
</evidence>
<dbReference type="PANTHER" id="PTHR43331:SF1">
    <property type="entry name" value="HOMOSERINE DEHYDROGENASE"/>
    <property type="match status" value="1"/>
</dbReference>
<dbReference type="Pfam" id="PF03447">
    <property type="entry name" value="NAD_binding_3"/>
    <property type="match status" value="1"/>
</dbReference>
<comment type="caution">
    <text evidence="14">The sequence shown here is derived from an EMBL/GenBank/DDBJ whole genome shotgun (WGS) entry which is preliminary data.</text>
</comment>
<keyword evidence="6 10" id="KW-0028">Amino-acid biosynthesis</keyword>
<dbReference type="InterPro" id="IPR036291">
    <property type="entry name" value="NAD(P)-bd_dom_sf"/>
</dbReference>
<evidence type="ECO:0000259" key="13">
    <source>
        <dbReference type="Pfam" id="PF03447"/>
    </source>
</evidence>
<dbReference type="SUPFAM" id="SSF51735">
    <property type="entry name" value="NAD(P)-binding Rossmann-fold domains"/>
    <property type="match status" value="1"/>
</dbReference>
<dbReference type="NCBIfam" id="NF004976">
    <property type="entry name" value="PRK06349.1"/>
    <property type="match status" value="1"/>
</dbReference>
<reference evidence="14 15" key="1">
    <citation type="submission" date="2024-04" db="EMBL/GenBank/DDBJ databases">
        <title>Human intestinal bacterial collection.</title>
        <authorList>
            <person name="Pauvert C."/>
            <person name="Hitch T.C.A."/>
            <person name="Clavel T."/>
        </authorList>
    </citation>
    <scope>NUCLEOTIDE SEQUENCE [LARGE SCALE GENOMIC DNA]</scope>
    <source>
        <strain evidence="14 15">CLA-AA-H197</strain>
    </source>
</reference>
<comment type="similarity">
    <text evidence="3 11">Belongs to the homoserine dehydrogenase family.</text>
</comment>
<comment type="pathway">
    <text evidence="2 10">Amino-acid biosynthesis; L-methionine biosynthesis via de novo pathway; L-homoserine from L-aspartate: step 3/3.</text>
</comment>
<evidence type="ECO:0000256" key="2">
    <source>
        <dbReference type="ARBA" id="ARBA00005062"/>
    </source>
</evidence>
<dbReference type="EMBL" id="JBBNGS010000020">
    <property type="protein sequence ID" value="MEQ2638439.1"/>
    <property type="molecule type" value="Genomic_DNA"/>
</dbReference>
<organism evidence="14 15">
    <name type="scientific">Paratractidigestivibacter faecalis</name>
    <dbReference type="NCBI Taxonomy" id="2292441"/>
    <lineage>
        <taxon>Bacteria</taxon>
        <taxon>Bacillati</taxon>
        <taxon>Actinomycetota</taxon>
        <taxon>Coriobacteriia</taxon>
        <taxon>Coriobacteriales</taxon>
        <taxon>Atopobiaceae</taxon>
        <taxon>Paratractidigestivibacter</taxon>
    </lineage>
</organism>
<evidence type="ECO:0000256" key="9">
    <source>
        <dbReference type="ARBA" id="ARBA00023167"/>
    </source>
</evidence>
<dbReference type="GO" id="GO:0004412">
    <property type="term" value="F:homoserine dehydrogenase activity"/>
    <property type="evidence" value="ECO:0007669"/>
    <property type="project" value="UniProtKB-EC"/>
</dbReference>
<protein>
    <recommendedName>
        <fullName evidence="5 10">Homoserine dehydrogenase</fullName>
        <ecNumber evidence="4 10">1.1.1.3</ecNumber>
    </recommendedName>
</protein>
<evidence type="ECO:0000256" key="7">
    <source>
        <dbReference type="ARBA" id="ARBA00022697"/>
    </source>
</evidence>
<dbReference type="PANTHER" id="PTHR43331">
    <property type="entry name" value="HOMOSERINE DEHYDROGENASE"/>
    <property type="match status" value="1"/>
</dbReference>
<dbReference type="PROSITE" id="PS01042">
    <property type="entry name" value="HOMOSER_DHGENASE"/>
    <property type="match status" value="1"/>
</dbReference>
<dbReference type="Pfam" id="PF00742">
    <property type="entry name" value="Homoserine_dh"/>
    <property type="match status" value="1"/>
</dbReference>
<keyword evidence="10" id="KW-0521">NADP</keyword>
<dbReference type="RefSeq" id="WP_349183135.1">
    <property type="nucleotide sequence ID" value="NZ_JBBNGS010000020.1"/>
</dbReference>
<evidence type="ECO:0000256" key="11">
    <source>
        <dbReference type="RuleBase" id="RU004171"/>
    </source>
</evidence>
<comment type="catalytic activity">
    <reaction evidence="10">
        <text>L-homoserine + NADP(+) = L-aspartate 4-semialdehyde + NADPH + H(+)</text>
        <dbReference type="Rhea" id="RHEA:15761"/>
        <dbReference type="ChEBI" id="CHEBI:15378"/>
        <dbReference type="ChEBI" id="CHEBI:57476"/>
        <dbReference type="ChEBI" id="CHEBI:57783"/>
        <dbReference type="ChEBI" id="CHEBI:58349"/>
        <dbReference type="ChEBI" id="CHEBI:537519"/>
        <dbReference type="EC" id="1.1.1.3"/>
    </reaction>
</comment>
<evidence type="ECO:0000313" key="14">
    <source>
        <dbReference type="EMBL" id="MEQ2638439.1"/>
    </source>
</evidence>
<proteinExistence type="inferred from homology"/>
<evidence type="ECO:0000313" key="15">
    <source>
        <dbReference type="Proteomes" id="UP001478817"/>
    </source>
</evidence>
<accession>A0ABV1IHR2</accession>
<dbReference type="EC" id="1.1.1.3" evidence="4 10"/>
<evidence type="ECO:0000256" key="5">
    <source>
        <dbReference type="ARBA" id="ARBA00013376"/>
    </source>
</evidence>
<evidence type="ECO:0000256" key="6">
    <source>
        <dbReference type="ARBA" id="ARBA00022605"/>
    </source>
</evidence>
<evidence type="ECO:0000256" key="1">
    <source>
        <dbReference type="ARBA" id="ARBA00005056"/>
    </source>
</evidence>
<dbReference type="Gene3D" id="3.40.50.720">
    <property type="entry name" value="NAD(P)-binding Rossmann-like Domain"/>
    <property type="match status" value="1"/>
</dbReference>
<feature type="domain" description="Homoserine dehydrogenase catalytic" evidence="12">
    <location>
        <begin position="126"/>
        <end position="303"/>
    </location>
</feature>
<evidence type="ECO:0000256" key="8">
    <source>
        <dbReference type="ARBA" id="ARBA00023002"/>
    </source>
</evidence>
<dbReference type="SUPFAM" id="SSF55347">
    <property type="entry name" value="Glyceraldehyde-3-phosphate dehydrogenase-like, C-terminal domain"/>
    <property type="match status" value="1"/>
</dbReference>
<evidence type="ECO:0000259" key="12">
    <source>
        <dbReference type="Pfam" id="PF00742"/>
    </source>
</evidence>
<feature type="domain" description="Aspartate/homoserine dehydrogenase NAD-binding" evidence="13">
    <location>
        <begin position="13"/>
        <end position="118"/>
    </location>
</feature>
<comment type="pathway">
    <text evidence="1 10">Amino-acid biosynthesis; L-threonine biosynthesis; L-threonine from L-aspartate: step 3/5.</text>
</comment>
<evidence type="ECO:0000256" key="4">
    <source>
        <dbReference type="ARBA" id="ARBA00013213"/>
    </source>
</evidence>
<gene>
    <name evidence="14" type="ORF">AAAT05_08825</name>
</gene>